<name>A0A428MQQ0_9BACT</name>
<protein>
    <submittedName>
        <fullName evidence="1">Uncharacterized protein</fullName>
    </submittedName>
</protein>
<accession>A0A428MQQ0</accession>
<gene>
    <name evidence="1" type="ORF">EDE15_4832</name>
</gene>
<proteinExistence type="predicted"/>
<keyword evidence="2" id="KW-1185">Reference proteome</keyword>
<dbReference type="AlphaFoldDB" id="A0A428MQQ0"/>
<dbReference type="Proteomes" id="UP000269669">
    <property type="component" value="Unassembled WGS sequence"/>
</dbReference>
<evidence type="ECO:0000313" key="2">
    <source>
        <dbReference type="Proteomes" id="UP000269669"/>
    </source>
</evidence>
<evidence type="ECO:0000313" key="1">
    <source>
        <dbReference type="EMBL" id="RSL19180.1"/>
    </source>
</evidence>
<organism evidence="1 2">
    <name type="scientific">Edaphobacter aggregans</name>
    <dbReference type="NCBI Taxonomy" id="570835"/>
    <lineage>
        <taxon>Bacteria</taxon>
        <taxon>Pseudomonadati</taxon>
        <taxon>Acidobacteriota</taxon>
        <taxon>Terriglobia</taxon>
        <taxon>Terriglobales</taxon>
        <taxon>Acidobacteriaceae</taxon>
        <taxon>Edaphobacter</taxon>
    </lineage>
</organism>
<reference evidence="1 2" key="1">
    <citation type="submission" date="2018-12" db="EMBL/GenBank/DDBJ databases">
        <title>Sequencing of bacterial isolates from soil warming experiment in Harvard Forest, Massachusetts, USA.</title>
        <authorList>
            <person name="Deangelis K."/>
        </authorList>
    </citation>
    <scope>NUCLEOTIDE SEQUENCE [LARGE SCALE GENOMIC DNA]</scope>
    <source>
        <strain evidence="1 2">EB153</strain>
    </source>
</reference>
<comment type="caution">
    <text evidence="1">The sequence shown here is derived from an EMBL/GenBank/DDBJ whole genome shotgun (WGS) entry which is preliminary data.</text>
</comment>
<dbReference type="EMBL" id="RSDW01000001">
    <property type="protein sequence ID" value="RSL19180.1"/>
    <property type="molecule type" value="Genomic_DNA"/>
</dbReference>
<sequence>MIPTGSHGGITPAQTFYRDSRRYFTDSYNTYWYNRVPVTTL</sequence>